<evidence type="ECO:0000256" key="2">
    <source>
        <dbReference type="SAM" id="Phobius"/>
    </source>
</evidence>
<evidence type="ECO:0000313" key="4">
    <source>
        <dbReference type="Proteomes" id="UP001327225"/>
    </source>
</evidence>
<feature type="compositionally biased region" description="Low complexity" evidence="1">
    <location>
        <begin position="34"/>
        <end position="55"/>
    </location>
</feature>
<keyword evidence="4" id="KW-1185">Reference proteome</keyword>
<dbReference type="Proteomes" id="UP001327225">
    <property type="component" value="Chromosome"/>
</dbReference>
<proteinExistence type="predicted"/>
<feature type="region of interest" description="Disordered" evidence="1">
    <location>
        <begin position="1"/>
        <end position="55"/>
    </location>
</feature>
<reference evidence="4" key="1">
    <citation type="submission" date="2023-12" db="EMBL/GenBank/DDBJ databases">
        <title>Novel species in genus Nocardioides.</title>
        <authorList>
            <person name="Zhou H."/>
        </authorList>
    </citation>
    <scope>NUCLEOTIDE SEQUENCE [LARGE SCALE GENOMIC DNA]</scope>
    <source>
        <strain evidence="4">HM61</strain>
    </source>
</reference>
<sequence length="133" mass="14339">MYDPYRPPTEPEPDDPAPRWEKFEPDRPRRRSRPASWQPRRGSGSAPGSRPASVTSGMVGIVGVLVVAGIGVGISRSGDDAGPSGPPAGWAECVAEEEAEIRARGGSLLEPEDFCAIRFPDYEWEEDPTYVGG</sequence>
<feature type="compositionally biased region" description="Basic and acidic residues" evidence="1">
    <location>
        <begin position="16"/>
        <end position="27"/>
    </location>
</feature>
<feature type="transmembrane region" description="Helical" evidence="2">
    <location>
        <begin position="54"/>
        <end position="74"/>
    </location>
</feature>
<feature type="compositionally biased region" description="Pro residues" evidence="1">
    <location>
        <begin position="1"/>
        <end position="10"/>
    </location>
</feature>
<evidence type="ECO:0000256" key="1">
    <source>
        <dbReference type="SAM" id="MobiDB-lite"/>
    </source>
</evidence>
<keyword evidence="2" id="KW-1133">Transmembrane helix</keyword>
<protein>
    <submittedName>
        <fullName evidence="3">Uncharacterized protein</fullName>
    </submittedName>
</protein>
<evidence type="ECO:0000313" key="3">
    <source>
        <dbReference type="EMBL" id="WQQ26532.1"/>
    </source>
</evidence>
<keyword evidence="2" id="KW-0812">Transmembrane</keyword>
<keyword evidence="2" id="KW-0472">Membrane</keyword>
<organism evidence="3 4">
    <name type="scientific">Nocardioides bizhenqiangii</name>
    <dbReference type="NCBI Taxonomy" id="3095076"/>
    <lineage>
        <taxon>Bacteria</taxon>
        <taxon>Bacillati</taxon>
        <taxon>Actinomycetota</taxon>
        <taxon>Actinomycetes</taxon>
        <taxon>Propionibacteriales</taxon>
        <taxon>Nocardioidaceae</taxon>
        <taxon>Nocardioides</taxon>
    </lineage>
</organism>
<gene>
    <name evidence="3" type="ORF">SHK19_21580</name>
</gene>
<dbReference type="RefSeq" id="WP_322454335.1">
    <property type="nucleotide sequence ID" value="NZ_CP141059.1"/>
</dbReference>
<accession>A0ABZ0ZQJ4</accession>
<name>A0ABZ0ZQJ4_9ACTN</name>
<dbReference type="EMBL" id="CP141059">
    <property type="protein sequence ID" value="WQQ26532.1"/>
    <property type="molecule type" value="Genomic_DNA"/>
</dbReference>